<comment type="caution">
    <text evidence="2">The sequence shown here is derived from an EMBL/GenBank/DDBJ whole genome shotgun (WGS) entry which is preliminary data.</text>
</comment>
<dbReference type="RefSeq" id="WP_204509249.1">
    <property type="nucleotide sequence ID" value="NZ_QAON01000001.1"/>
</dbReference>
<evidence type="ECO:0000313" key="3">
    <source>
        <dbReference type="Proteomes" id="UP000244223"/>
    </source>
</evidence>
<dbReference type="PROSITE" id="PS50878">
    <property type="entry name" value="RT_POL"/>
    <property type="match status" value="1"/>
</dbReference>
<sequence>MAKKSYLEQMKSITVDNIFDGFLGYGLFSDRIPPFLTSEPFLNFVKTANPKIFENTDKGFIQYENIRNINIPRLLAIPEPVAYRNLCKTLSENWNELLKHFEKYTAHHQYKVSRIHIRKIKNSKVIFVMGEYDEPYAFKTFDEKKHLFEMSYRDFSEDDYPEPELLIGKQYLIKADISNCFPSIYTHAISWALVGKSYSKIHKNGNWFNDIDLYTRNLKSQETHGILIGPHASNLISEIILVVIDDELIKKGYQFIRNIDDYSCFVETNEKAEQFLIDLASELKKFNLSLNHKKTEISRLPLASTECWIRRLNNLNNIQDKVNLGFNDVRAYIDSVIDIMHKNNDNSAILNYAIKVISKKKLSPNALSYYLNTIHHLILIYPYLLSLIDDVFLSLNVSTDEIEKITRNIFNMGIEKRINEAISYALYLSIKYNFKLSDTLFESIKDSKDCILLLLAYLHDKKNFKKTALKPYKELADVLRVNDFDENWLFIYEVSAKDKLTRYWKKMKEAKITFIKSDFTI</sequence>
<keyword evidence="2" id="KW-0808">Transferase</keyword>
<keyword evidence="2" id="KW-0548">Nucleotidyltransferase</keyword>
<dbReference type="Proteomes" id="UP000244223">
    <property type="component" value="Unassembled WGS sequence"/>
</dbReference>
<organism evidence="2 3">
    <name type="scientific">Agitococcus lubricus</name>
    <dbReference type="NCBI Taxonomy" id="1077255"/>
    <lineage>
        <taxon>Bacteria</taxon>
        <taxon>Pseudomonadati</taxon>
        <taxon>Pseudomonadota</taxon>
        <taxon>Gammaproteobacteria</taxon>
        <taxon>Moraxellales</taxon>
        <taxon>Moraxellaceae</taxon>
        <taxon>Agitococcus</taxon>
    </lineage>
</organism>
<proteinExistence type="predicted"/>
<protein>
    <submittedName>
        <fullName evidence="2">Reverse transcriptase (RNA-dependent DNA polymerase)</fullName>
    </submittedName>
</protein>
<keyword evidence="2" id="KW-0695">RNA-directed DNA polymerase</keyword>
<dbReference type="CDD" id="cd01646">
    <property type="entry name" value="RT_Bac_retron_I"/>
    <property type="match status" value="1"/>
</dbReference>
<dbReference type="AlphaFoldDB" id="A0A2T5J3T1"/>
<dbReference type="EMBL" id="QAON01000001">
    <property type="protein sequence ID" value="PTQ91216.1"/>
    <property type="molecule type" value="Genomic_DNA"/>
</dbReference>
<dbReference type="Pfam" id="PF00078">
    <property type="entry name" value="RVT_1"/>
    <property type="match status" value="1"/>
</dbReference>
<feature type="domain" description="Reverse transcriptase" evidence="1">
    <location>
        <begin position="99"/>
        <end position="313"/>
    </location>
</feature>
<dbReference type="InterPro" id="IPR000477">
    <property type="entry name" value="RT_dom"/>
</dbReference>
<gene>
    <name evidence="2" type="ORF">C8N29_101289</name>
</gene>
<name>A0A2T5J3T1_9GAMM</name>
<accession>A0A2T5J3T1</accession>
<keyword evidence="3" id="KW-1185">Reference proteome</keyword>
<evidence type="ECO:0000259" key="1">
    <source>
        <dbReference type="PROSITE" id="PS50878"/>
    </source>
</evidence>
<evidence type="ECO:0000313" key="2">
    <source>
        <dbReference type="EMBL" id="PTQ91216.1"/>
    </source>
</evidence>
<dbReference type="GO" id="GO:0003964">
    <property type="term" value="F:RNA-directed DNA polymerase activity"/>
    <property type="evidence" value="ECO:0007669"/>
    <property type="project" value="UniProtKB-KW"/>
</dbReference>
<reference evidence="2 3" key="1">
    <citation type="submission" date="2018-04" db="EMBL/GenBank/DDBJ databases">
        <title>Genomic Encyclopedia of Archaeal and Bacterial Type Strains, Phase II (KMG-II): from individual species to whole genera.</title>
        <authorList>
            <person name="Goeker M."/>
        </authorList>
    </citation>
    <scope>NUCLEOTIDE SEQUENCE [LARGE SCALE GENOMIC DNA]</scope>
    <source>
        <strain evidence="2 3">DSM 5822</strain>
    </source>
</reference>